<reference evidence="3" key="2">
    <citation type="submission" date="2019-03" db="EMBL/GenBank/DDBJ databases">
        <authorList>
            <person name="Yan Y.-Q."/>
            <person name="Du Z.-J."/>
        </authorList>
    </citation>
    <scope>NUCLEOTIDE SEQUENCE</scope>
    <source>
        <strain evidence="3">PP-F2FG21</strain>
    </source>
</reference>
<evidence type="ECO:0000259" key="1">
    <source>
        <dbReference type="Pfam" id="PF06114"/>
    </source>
</evidence>
<proteinExistence type="predicted"/>
<dbReference type="OrthoDB" id="9794834at2"/>
<evidence type="ECO:0000313" key="4">
    <source>
        <dbReference type="Proteomes" id="UP000297248"/>
    </source>
</evidence>
<dbReference type="EMBL" id="JACIEG010000009">
    <property type="protein sequence ID" value="MBB3971281.1"/>
    <property type="molecule type" value="Genomic_DNA"/>
</dbReference>
<evidence type="ECO:0000313" key="5">
    <source>
        <dbReference type="Proteomes" id="UP000583101"/>
    </source>
</evidence>
<sequence>MKLNPAFIANKLINNLGIEDTSSINIADLITLHDGIVKEVDLVNCDGRLVMKNGRSIVSVDSKIEYPQRKRYVLAHELGHIIMHGDKEASFTDDDTTLDGYKKGPQEKEANDFAAALLMPEELFRASCFKQKFSPDLIRNLAEKFNTSLTSIVYRFIDLGNHPIAAFYSKGSKIQYWKKSTDMRYWVPDKNKLDVPSDSVANEYYVYNRIYPRGDSAQEIVKSTWFDLGKYDEDSPMYEFCVVTPRYDSVLSVIWEK</sequence>
<organism evidence="3 4">
    <name type="scientific">Mucilaginibacter phyllosphaerae</name>
    <dbReference type="NCBI Taxonomy" id="1812349"/>
    <lineage>
        <taxon>Bacteria</taxon>
        <taxon>Pseudomonadati</taxon>
        <taxon>Bacteroidota</taxon>
        <taxon>Sphingobacteriia</taxon>
        <taxon>Sphingobacteriales</taxon>
        <taxon>Sphingobacteriaceae</taxon>
        <taxon>Mucilaginibacter</taxon>
    </lineage>
</organism>
<dbReference type="AlphaFoldDB" id="A0A4Y8AFB5"/>
<accession>A0A4Y8AFB5</accession>
<comment type="caution">
    <text evidence="3">The sequence shown here is derived from an EMBL/GenBank/DDBJ whole genome shotgun (WGS) entry which is preliminary data.</text>
</comment>
<dbReference type="Proteomes" id="UP000583101">
    <property type="component" value="Unassembled WGS sequence"/>
</dbReference>
<name>A0A4Y8AFB5_9SPHI</name>
<reference evidence="2 5" key="3">
    <citation type="submission" date="2020-08" db="EMBL/GenBank/DDBJ databases">
        <title>Genomic Encyclopedia of Type Strains, Phase IV (KMG-IV): sequencing the most valuable type-strain genomes for metagenomic binning, comparative biology and taxonomic classification.</title>
        <authorList>
            <person name="Goeker M."/>
        </authorList>
    </citation>
    <scope>NUCLEOTIDE SEQUENCE [LARGE SCALE GENOMIC DNA]</scope>
    <source>
        <strain evidence="2 5">DSM 100995</strain>
    </source>
</reference>
<dbReference type="Proteomes" id="UP000297248">
    <property type="component" value="Unassembled WGS sequence"/>
</dbReference>
<reference evidence="3 4" key="1">
    <citation type="journal article" date="2016" name="Int. J. Syst. Evol. Microbiol.">
        <title>Proposal of Mucilaginibacter phyllosphaerae sp. nov. isolated from the phyllosphere of Galium album.</title>
        <authorList>
            <person name="Aydogan E.L."/>
            <person name="Busse H.J."/>
            <person name="Moser G."/>
            <person name="Muller C."/>
            <person name="Kampfer P."/>
            <person name="Glaeser S.P."/>
        </authorList>
    </citation>
    <scope>NUCLEOTIDE SEQUENCE [LARGE SCALE GENOMIC DNA]</scope>
    <source>
        <strain evidence="3 4">PP-F2FG21</strain>
    </source>
</reference>
<dbReference type="PANTHER" id="PTHR43236:SF1">
    <property type="entry name" value="BLL7220 PROTEIN"/>
    <property type="match status" value="1"/>
</dbReference>
<evidence type="ECO:0000313" key="3">
    <source>
        <dbReference type="EMBL" id="TEW66822.1"/>
    </source>
</evidence>
<dbReference type="InterPro" id="IPR010359">
    <property type="entry name" value="IrrE_HExxH"/>
</dbReference>
<dbReference type="Gene3D" id="1.10.10.2910">
    <property type="match status" value="1"/>
</dbReference>
<feature type="domain" description="IrrE N-terminal-like" evidence="1">
    <location>
        <begin position="66"/>
        <end position="155"/>
    </location>
</feature>
<dbReference type="EMBL" id="SNQG01000003">
    <property type="protein sequence ID" value="TEW66822.1"/>
    <property type="molecule type" value="Genomic_DNA"/>
</dbReference>
<dbReference type="InterPro" id="IPR052345">
    <property type="entry name" value="Rad_response_metalloprotease"/>
</dbReference>
<dbReference type="RefSeq" id="WP_134336427.1">
    <property type="nucleotide sequence ID" value="NZ_BMCZ01000003.1"/>
</dbReference>
<evidence type="ECO:0000313" key="2">
    <source>
        <dbReference type="EMBL" id="MBB3971281.1"/>
    </source>
</evidence>
<gene>
    <name evidence="3" type="ORF">E2R65_10425</name>
    <name evidence="2" type="ORF">GGR35_003909</name>
</gene>
<dbReference type="PANTHER" id="PTHR43236">
    <property type="entry name" value="ANTITOXIN HIGA1"/>
    <property type="match status" value="1"/>
</dbReference>
<protein>
    <submittedName>
        <fullName evidence="3">ImmA/IrrE family metallo-endopeptidase</fullName>
    </submittedName>
    <submittedName>
        <fullName evidence="2">Zn-dependent peptidase ImmA (M78 family)</fullName>
    </submittedName>
</protein>
<dbReference type="Pfam" id="PF06114">
    <property type="entry name" value="Peptidase_M78"/>
    <property type="match status" value="1"/>
</dbReference>
<keyword evidence="5" id="KW-1185">Reference proteome</keyword>